<dbReference type="Pfam" id="PF01202">
    <property type="entry name" value="SKI"/>
    <property type="match status" value="1"/>
</dbReference>
<evidence type="ECO:0000256" key="1">
    <source>
        <dbReference type="ARBA" id="ARBA00004229"/>
    </source>
</evidence>
<dbReference type="PANTHER" id="PTHR21087:SF4">
    <property type="entry name" value="INACTIVE SHIKIMATE KINASE LIKE 1, CHLOROPLASTIC-RELATED"/>
    <property type="match status" value="1"/>
</dbReference>
<dbReference type="InterPro" id="IPR031322">
    <property type="entry name" value="Shikimate/glucono_kinase"/>
</dbReference>
<accession>A0AAV9ECQ0</accession>
<dbReference type="EMBL" id="JAUJYO010000008">
    <property type="protein sequence ID" value="KAK1310919.1"/>
    <property type="molecule type" value="Genomic_DNA"/>
</dbReference>
<evidence type="ECO:0000313" key="5">
    <source>
        <dbReference type="Proteomes" id="UP001180020"/>
    </source>
</evidence>
<dbReference type="AlphaFoldDB" id="A0AAV9ECQ0"/>
<keyword evidence="5" id="KW-1185">Reference proteome</keyword>
<feature type="compositionally biased region" description="Polar residues" evidence="3">
    <location>
        <begin position="1"/>
        <end position="13"/>
    </location>
</feature>
<evidence type="ECO:0000256" key="2">
    <source>
        <dbReference type="ARBA" id="ARBA00006997"/>
    </source>
</evidence>
<reference evidence="4" key="1">
    <citation type="journal article" date="2023" name="Nat. Commun.">
        <title>Diploid and tetraploid genomes of Acorus and the evolution of monocots.</title>
        <authorList>
            <person name="Ma L."/>
            <person name="Liu K.W."/>
            <person name="Li Z."/>
            <person name="Hsiao Y.Y."/>
            <person name="Qi Y."/>
            <person name="Fu T."/>
            <person name="Tang G.D."/>
            <person name="Zhang D."/>
            <person name="Sun W.H."/>
            <person name="Liu D.K."/>
            <person name="Li Y."/>
            <person name="Chen G.Z."/>
            <person name="Liu X.D."/>
            <person name="Liao X.Y."/>
            <person name="Jiang Y.T."/>
            <person name="Yu X."/>
            <person name="Hao Y."/>
            <person name="Huang J."/>
            <person name="Zhao X.W."/>
            <person name="Ke S."/>
            <person name="Chen Y.Y."/>
            <person name="Wu W.L."/>
            <person name="Hsu J.L."/>
            <person name="Lin Y.F."/>
            <person name="Huang M.D."/>
            <person name="Li C.Y."/>
            <person name="Huang L."/>
            <person name="Wang Z.W."/>
            <person name="Zhao X."/>
            <person name="Zhong W.Y."/>
            <person name="Peng D.H."/>
            <person name="Ahmad S."/>
            <person name="Lan S."/>
            <person name="Zhang J.S."/>
            <person name="Tsai W.C."/>
            <person name="Van de Peer Y."/>
            <person name="Liu Z.J."/>
        </authorList>
    </citation>
    <scope>NUCLEOTIDE SEQUENCE</scope>
    <source>
        <strain evidence="4">CP</strain>
    </source>
</reference>
<dbReference type="PRINTS" id="PR01100">
    <property type="entry name" value="SHIKIMTKNASE"/>
</dbReference>
<dbReference type="InterPro" id="IPR027417">
    <property type="entry name" value="P-loop_NTPase"/>
</dbReference>
<dbReference type="InterPro" id="IPR000623">
    <property type="entry name" value="Shikimate_kinase/TSH1"/>
</dbReference>
<dbReference type="HAMAP" id="MF_00109">
    <property type="entry name" value="Shikimate_kinase"/>
    <property type="match status" value="1"/>
</dbReference>
<dbReference type="GO" id="GO:0009507">
    <property type="term" value="C:chloroplast"/>
    <property type="evidence" value="ECO:0007669"/>
    <property type="project" value="UniProtKB-SubCell"/>
</dbReference>
<sequence length="273" mass="29872">METKALANSSTPPVSIFSRPIHPSRTPASVGFHKRTGGFRCSRGRSHGAKMAAVELEPSLAVKRKAAETYDLLKGTSLFLIGMNCAMKSNLGKVLADSLRYYYFDSDGLVEEASGGEGAAESFLGRDEIGFRESETEVLKQLSSMVRLVVCAGDGAVESVTNLSYLRHGISIWIDVPLDMVASEVMTCQHRYPSISASDSSPEVLTKLTKLYEELREGYATADAKISLQRVASQQGYDEIDTVTTEDTALETLKEIEKLTRVKKLMEDAARPF</sequence>
<dbReference type="PANTHER" id="PTHR21087">
    <property type="entry name" value="SHIKIMATE KINASE"/>
    <property type="match status" value="1"/>
</dbReference>
<evidence type="ECO:0000313" key="4">
    <source>
        <dbReference type="EMBL" id="KAK1310919.1"/>
    </source>
</evidence>
<dbReference type="Proteomes" id="UP001180020">
    <property type="component" value="Unassembled WGS sequence"/>
</dbReference>
<feature type="region of interest" description="Disordered" evidence="3">
    <location>
        <begin position="1"/>
        <end position="20"/>
    </location>
</feature>
<comment type="similarity">
    <text evidence="2">Belongs to the shikimate kinase family.</text>
</comment>
<dbReference type="GO" id="GO:0005829">
    <property type="term" value="C:cytosol"/>
    <property type="evidence" value="ECO:0007669"/>
    <property type="project" value="TreeGrafter"/>
</dbReference>
<reference evidence="4" key="2">
    <citation type="submission" date="2023-06" db="EMBL/GenBank/DDBJ databases">
        <authorList>
            <person name="Ma L."/>
            <person name="Liu K.-W."/>
            <person name="Li Z."/>
            <person name="Hsiao Y.-Y."/>
            <person name="Qi Y."/>
            <person name="Fu T."/>
            <person name="Tang G."/>
            <person name="Zhang D."/>
            <person name="Sun W.-H."/>
            <person name="Liu D.-K."/>
            <person name="Li Y."/>
            <person name="Chen G.-Z."/>
            <person name="Liu X.-D."/>
            <person name="Liao X.-Y."/>
            <person name="Jiang Y.-T."/>
            <person name="Yu X."/>
            <person name="Hao Y."/>
            <person name="Huang J."/>
            <person name="Zhao X.-W."/>
            <person name="Ke S."/>
            <person name="Chen Y.-Y."/>
            <person name="Wu W.-L."/>
            <person name="Hsu J.-L."/>
            <person name="Lin Y.-F."/>
            <person name="Huang M.-D."/>
            <person name="Li C.-Y."/>
            <person name="Huang L."/>
            <person name="Wang Z.-W."/>
            <person name="Zhao X."/>
            <person name="Zhong W.-Y."/>
            <person name="Peng D.-H."/>
            <person name="Ahmad S."/>
            <person name="Lan S."/>
            <person name="Zhang J.-S."/>
            <person name="Tsai W.-C."/>
            <person name="Van De Peer Y."/>
            <person name="Liu Z.-J."/>
        </authorList>
    </citation>
    <scope>NUCLEOTIDE SEQUENCE</scope>
    <source>
        <strain evidence="4">CP</strain>
        <tissue evidence="4">Leaves</tissue>
    </source>
</reference>
<dbReference type="FunFam" id="3.40.50.300:FF:001033">
    <property type="entry name" value="Shikimate kinase 2, chloroplastic"/>
    <property type="match status" value="1"/>
</dbReference>
<proteinExistence type="inferred from homology"/>
<gene>
    <name evidence="4" type="ORF">QJS10_CPA08g00445</name>
</gene>
<name>A0AAV9ECQ0_ACOCL</name>
<evidence type="ECO:0008006" key="6">
    <source>
        <dbReference type="Google" id="ProtNLM"/>
    </source>
</evidence>
<evidence type="ECO:0000256" key="3">
    <source>
        <dbReference type="SAM" id="MobiDB-lite"/>
    </source>
</evidence>
<comment type="subcellular location">
    <subcellularLocation>
        <location evidence="1">Plastid</location>
        <location evidence="1">Chloroplast</location>
    </subcellularLocation>
</comment>
<comment type="caution">
    <text evidence="4">The sequence shown here is derived from an EMBL/GenBank/DDBJ whole genome shotgun (WGS) entry which is preliminary data.</text>
</comment>
<organism evidence="4 5">
    <name type="scientific">Acorus calamus</name>
    <name type="common">Sweet flag</name>
    <dbReference type="NCBI Taxonomy" id="4465"/>
    <lineage>
        <taxon>Eukaryota</taxon>
        <taxon>Viridiplantae</taxon>
        <taxon>Streptophyta</taxon>
        <taxon>Embryophyta</taxon>
        <taxon>Tracheophyta</taxon>
        <taxon>Spermatophyta</taxon>
        <taxon>Magnoliopsida</taxon>
        <taxon>Liliopsida</taxon>
        <taxon>Acoraceae</taxon>
        <taxon>Acorus</taxon>
    </lineage>
</organism>
<protein>
    <recommendedName>
        <fullName evidence="6">Inactive shikimate kinase like 1, chloroplastic</fullName>
    </recommendedName>
</protein>
<dbReference type="Gene3D" id="3.40.50.300">
    <property type="entry name" value="P-loop containing nucleotide triphosphate hydrolases"/>
    <property type="match status" value="1"/>
</dbReference>
<dbReference type="SUPFAM" id="SSF52540">
    <property type="entry name" value="P-loop containing nucleoside triphosphate hydrolases"/>
    <property type="match status" value="1"/>
</dbReference>